<evidence type="ECO:0000313" key="1">
    <source>
        <dbReference type="EMBL" id="SVD96216.1"/>
    </source>
</evidence>
<proteinExistence type="predicted"/>
<dbReference type="Pfam" id="PF02643">
    <property type="entry name" value="DUF192"/>
    <property type="match status" value="1"/>
</dbReference>
<reference evidence="1" key="1">
    <citation type="submission" date="2018-05" db="EMBL/GenBank/DDBJ databases">
        <authorList>
            <person name="Lanie J.A."/>
            <person name="Ng W.-L."/>
            <person name="Kazmierczak K.M."/>
            <person name="Andrzejewski T.M."/>
            <person name="Davidsen T.M."/>
            <person name="Wayne K.J."/>
            <person name="Tettelin H."/>
            <person name="Glass J.I."/>
            <person name="Rusch D."/>
            <person name="Podicherti R."/>
            <person name="Tsui H.-C.T."/>
            <person name="Winkler M.E."/>
        </authorList>
    </citation>
    <scope>NUCLEOTIDE SEQUENCE</scope>
</reference>
<sequence length="109" mass="12051">MAWLVCGDRVLASLELADSPQTRRRGLLGRDGIEGAILLKPAGRVHTVGMRFAIDVAHLDADLTVLRTVTMERRRIGRRVREARMVLEAESGSFAKWGLGVGDQLTVRE</sequence>
<dbReference type="Gene3D" id="2.60.120.1140">
    <property type="entry name" value="Protein of unknown function DUF192"/>
    <property type="match status" value="1"/>
</dbReference>
<dbReference type="EMBL" id="UINC01184820">
    <property type="protein sequence ID" value="SVD96216.1"/>
    <property type="molecule type" value="Genomic_DNA"/>
</dbReference>
<protein>
    <recommendedName>
        <fullName evidence="2">DUF192 domain-containing protein</fullName>
    </recommendedName>
</protein>
<dbReference type="InterPro" id="IPR003795">
    <property type="entry name" value="DUF192"/>
</dbReference>
<evidence type="ECO:0008006" key="2">
    <source>
        <dbReference type="Google" id="ProtNLM"/>
    </source>
</evidence>
<accession>A0A382ZKW7</accession>
<gene>
    <name evidence="1" type="ORF">METZ01_LOCUS449070</name>
</gene>
<dbReference type="AlphaFoldDB" id="A0A382ZKW7"/>
<name>A0A382ZKW7_9ZZZZ</name>
<dbReference type="InterPro" id="IPR038695">
    <property type="entry name" value="Saro_0823-like_sf"/>
</dbReference>
<organism evidence="1">
    <name type="scientific">marine metagenome</name>
    <dbReference type="NCBI Taxonomy" id="408172"/>
    <lineage>
        <taxon>unclassified sequences</taxon>
        <taxon>metagenomes</taxon>
        <taxon>ecological metagenomes</taxon>
    </lineage>
</organism>